<evidence type="ECO:0000313" key="1">
    <source>
        <dbReference type="EMBL" id="MEE4419553.1"/>
    </source>
</evidence>
<keyword evidence="2" id="KW-1185">Reference proteome</keyword>
<accession>A0ABU7NKZ0</accession>
<dbReference type="RefSeq" id="WP_330821226.1">
    <property type="nucleotide sequence ID" value="NZ_JAZBJP010000002.1"/>
</dbReference>
<protein>
    <submittedName>
        <fullName evidence="1">Uncharacterized protein</fullName>
    </submittedName>
</protein>
<name>A0ABU7NKZ0_9ACTN</name>
<comment type="caution">
    <text evidence="1">The sequence shown here is derived from an EMBL/GenBank/DDBJ whole genome shotgun (WGS) entry which is preliminary data.</text>
</comment>
<dbReference type="EMBL" id="JAZBJP010000002">
    <property type="protein sequence ID" value="MEE4419553.1"/>
    <property type="molecule type" value="Genomic_DNA"/>
</dbReference>
<reference evidence="1 2" key="1">
    <citation type="submission" date="2023-12" db="EMBL/GenBank/DDBJ databases">
        <title>30 novel species of actinomycetes from the DSMZ collection.</title>
        <authorList>
            <person name="Nouioui I."/>
        </authorList>
    </citation>
    <scope>NUCLEOTIDE SEQUENCE [LARGE SCALE GENOMIC DNA]</scope>
    <source>
        <strain evidence="1 2">DSM 41528</strain>
    </source>
</reference>
<evidence type="ECO:0000313" key="2">
    <source>
        <dbReference type="Proteomes" id="UP001307760"/>
    </source>
</evidence>
<sequence length="71" mass="8122">MQFTDEERAEIAAYYEAKAIRLRVKVLRLEAAGQFDAAARLRMQARRAEALVEAAREPDARRANALLSRIY</sequence>
<proteinExistence type="predicted"/>
<organism evidence="1 2">
    <name type="scientific">Streptomyces bugieae</name>
    <dbReference type="NCBI Taxonomy" id="3098223"/>
    <lineage>
        <taxon>Bacteria</taxon>
        <taxon>Bacillati</taxon>
        <taxon>Actinomycetota</taxon>
        <taxon>Actinomycetes</taxon>
        <taxon>Kitasatosporales</taxon>
        <taxon>Streptomycetaceae</taxon>
        <taxon>Streptomyces</taxon>
    </lineage>
</organism>
<gene>
    <name evidence="1" type="ORF">V2J85_09330</name>
</gene>
<dbReference type="Proteomes" id="UP001307760">
    <property type="component" value="Unassembled WGS sequence"/>
</dbReference>